<evidence type="ECO:0000256" key="4">
    <source>
        <dbReference type="ARBA" id="ARBA00023027"/>
    </source>
</evidence>
<dbReference type="InterPro" id="IPR004170">
    <property type="entry name" value="WWE_dom"/>
</dbReference>
<evidence type="ECO:0000256" key="3">
    <source>
        <dbReference type="ARBA" id="ARBA00022679"/>
    </source>
</evidence>
<name>A0A2T7P809_POMCA</name>
<dbReference type="CDD" id="cd02907">
    <property type="entry name" value="Macro_Af1521_BAL-like"/>
    <property type="match status" value="1"/>
</dbReference>
<dbReference type="Pfam" id="PF02825">
    <property type="entry name" value="WWE"/>
    <property type="match status" value="1"/>
</dbReference>
<dbReference type="InterPro" id="IPR052056">
    <property type="entry name" value="Mono-ARTD/PARP"/>
</dbReference>
<feature type="domain" description="Macro" evidence="9">
    <location>
        <begin position="741"/>
        <end position="922"/>
    </location>
</feature>
<dbReference type="GO" id="GO:0005634">
    <property type="term" value="C:nucleus"/>
    <property type="evidence" value="ECO:0007669"/>
    <property type="project" value="UniProtKB-SubCell"/>
</dbReference>
<protein>
    <recommendedName>
        <fullName evidence="6">Poly [ADP-ribose] polymerase</fullName>
        <shortName evidence="6">PARP</shortName>
        <ecNumber evidence="6">2.4.2.-</ecNumber>
    </recommendedName>
</protein>
<evidence type="ECO:0000256" key="1">
    <source>
        <dbReference type="ARBA" id="ARBA00004123"/>
    </source>
</evidence>
<feature type="domain" description="WWE" evidence="7">
    <location>
        <begin position="1054"/>
        <end position="1138"/>
    </location>
</feature>
<dbReference type="SUPFAM" id="SSF56399">
    <property type="entry name" value="ADP-ribosylation"/>
    <property type="match status" value="1"/>
</dbReference>
<dbReference type="FunFam" id="3.90.228.10:FF:000008">
    <property type="entry name" value="Poly [ADP-ribose] polymerase"/>
    <property type="match status" value="1"/>
</dbReference>
<dbReference type="InterPro" id="IPR012317">
    <property type="entry name" value="Poly(ADP-ribose)pol_cat_dom"/>
</dbReference>
<evidence type="ECO:0000256" key="2">
    <source>
        <dbReference type="ARBA" id="ARBA00022676"/>
    </source>
</evidence>
<dbReference type="SMART" id="SM00506">
    <property type="entry name" value="A1pp"/>
    <property type="match status" value="3"/>
</dbReference>
<sequence>MNTTDDDVAHYFESMRAGGSTVLRVEHVEDQRKCVFFEDPEVARRVALKKHLLGGRELRVRLYLDCLGPYGGSEDPYVFVLPEPLEVSVKENIKVHFLQHGTRILQNLNERLSTFHACATVVDSVLKIECTLNKSLPRVHLLVNGWRDEIKKQVDVCFDSVRLDRLEVLPEIWPDVMKTVDECEVSGDDMILPLVDEHMLVILGRKNVERNTFEKIKAIVDKWEKELVLKKGEVNKTKNLKKHELDLLIMFSFPSIIEEQYNSLNESDLEKAVDVIQTSLMEEAFPLDEVSSKVVSTNQPDKRRKKTGDHSMVSAMVANITELAVDAIVNAANSRMQHGGGVAGAIVAKGGREIQEECNRTIKTRGELSEGDVLVSGPGKLPCKSIIHAVGPRYKGGNKGEEECLRSTVFNCLKAASDRGYTSIALPAISSGIFGYPVEEATRVIVEAVRSYFQSTTGSSVRDVRLCDIVQSTVDLFQTALDGSSLGKETTVITHDPDEGFQGIQVFVVEGEIARQDTDVIVNSTSQDLNLTQGAISSSILKAAGPGLQRECKEKYPKGITGDKIACTNSFNMRCKAIFHVALCNWANEAAAKQLESVVKSCLKEASKRHFTSMAIPALGTGTLRFPREVAARTIISTVNRFHQTSPNTSLKEVKVVVFKDPKTFEVFSAEGFSQMKRQETKIDTDTEEYENNNGAPISFREGSQEAFGGGADEAAEDLTDFPVRFSATPATTIFSEPMTYEKDSTFDLDGLCLTVKKGDITEEAVDVIVNSSNGQLDLSRGAVSKALKAKCGKDLKRECETKPIPISVADMARHNIVMTAAYKLKCKHILHIDALAHQKSGGWEKAYTVVLQEAEKRGLHSLAVPALGTGNINLSPFASAQALATALTVHKQSVNTLRKVTVVLYDNAMVQTFCDVLRVLGKQGNARLPGKPETDIHKKSLFQRAIDKFAIPFKARRDPVPDEFKFYIFSANEEKRQEFLRALYQHLDCKFENKEIKELENWSVEELKEVKKVCKSLNVEVQKKPTGAVVLRGMREDVERSREIIATFIKETEQQRQETVMANLVQWYYFESTTTGTERKAFGKKENRCIEEAFQTDQTNESVELSDDNDYAYVVNFTQMKKYSKDNPSNGVRVMRKEIIKGGASSASLLPDTWDFQEEEEAVKLVHLPSGGEEYKNVSDNFARTAKGKFTIISIERIQNPELYKQYLAKKVQMNKQNKGRQSETTLWHGTSSDVVQHINRDGFNRSFCGKNATYYGQGVYFAVDSSYSMQETYSPRTPFGMKYIYQCKVLVGYSVTGNQSMKTLPIRQGNIRYDSTTNDEQKPAMYVIFHDSQAYPEYLITFK</sequence>
<keyword evidence="2 6" id="KW-0328">Glycosyltransferase</keyword>
<dbReference type="SUPFAM" id="SSF52949">
    <property type="entry name" value="Macro domain-like"/>
    <property type="match status" value="3"/>
</dbReference>
<evidence type="ECO:0000259" key="8">
    <source>
        <dbReference type="PROSITE" id="PS51059"/>
    </source>
</evidence>
<dbReference type="Gene3D" id="3.30.70.330">
    <property type="match status" value="1"/>
</dbReference>
<dbReference type="InterPro" id="IPR002589">
    <property type="entry name" value="Macro_dom"/>
</dbReference>
<dbReference type="GO" id="GO:0010629">
    <property type="term" value="P:negative regulation of gene expression"/>
    <property type="evidence" value="ECO:0007669"/>
    <property type="project" value="TreeGrafter"/>
</dbReference>
<keyword evidence="11" id="KW-1185">Reference proteome</keyword>
<dbReference type="Gene3D" id="3.40.220.10">
    <property type="entry name" value="Leucine Aminopeptidase, subunit E, domain 1"/>
    <property type="match status" value="3"/>
</dbReference>
<proteinExistence type="predicted"/>
<evidence type="ECO:0000256" key="6">
    <source>
        <dbReference type="RuleBase" id="RU362114"/>
    </source>
</evidence>
<organism evidence="10 11">
    <name type="scientific">Pomacea canaliculata</name>
    <name type="common">Golden apple snail</name>
    <dbReference type="NCBI Taxonomy" id="400727"/>
    <lineage>
        <taxon>Eukaryota</taxon>
        <taxon>Metazoa</taxon>
        <taxon>Spiralia</taxon>
        <taxon>Lophotrochozoa</taxon>
        <taxon>Mollusca</taxon>
        <taxon>Gastropoda</taxon>
        <taxon>Caenogastropoda</taxon>
        <taxon>Architaenioglossa</taxon>
        <taxon>Ampullarioidea</taxon>
        <taxon>Ampullariidae</taxon>
        <taxon>Pomacea</taxon>
    </lineage>
</organism>
<evidence type="ECO:0000259" key="7">
    <source>
        <dbReference type="PROSITE" id="PS50918"/>
    </source>
</evidence>
<dbReference type="SUPFAM" id="SSF117839">
    <property type="entry name" value="WWE domain"/>
    <property type="match status" value="1"/>
</dbReference>
<dbReference type="Gene3D" id="3.90.228.10">
    <property type="match status" value="1"/>
</dbReference>
<dbReference type="EC" id="2.4.2.-" evidence="6"/>
<feature type="domain" description="Macro" evidence="9">
    <location>
        <begin position="493"/>
        <end position="676"/>
    </location>
</feature>
<dbReference type="GO" id="GO:0005737">
    <property type="term" value="C:cytoplasm"/>
    <property type="evidence" value="ECO:0007669"/>
    <property type="project" value="TreeGrafter"/>
</dbReference>
<comment type="subcellular location">
    <subcellularLocation>
        <location evidence="1">Nucleus</location>
    </subcellularLocation>
</comment>
<dbReference type="InterPro" id="IPR043472">
    <property type="entry name" value="Macro_dom-like"/>
</dbReference>
<dbReference type="PROSITE" id="PS51059">
    <property type="entry name" value="PARP_CATALYTIC"/>
    <property type="match status" value="1"/>
</dbReference>
<gene>
    <name evidence="10" type="ORF">C0Q70_08792</name>
</gene>
<evidence type="ECO:0000313" key="11">
    <source>
        <dbReference type="Proteomes" id="UP000245119"/>
    </source>
</evidence>
<evidence type="ECO:0000256" key="5">
    <source>
        <dbReference type="ARBA" id="ARBA00023242"/>
    </source>
</evidence>
<comment type="caution">
    <text evidence="10">The sequence shown here is derived from an EMBL/GenBank/DDBJ whole genome shotgun (WGS) entry which is preliminary data.</text>
</comment>
<reference evidence="10 11" key="1">
    <citation type="submission" date="2018-04" db="EMBL/GenBank/DDBJ databases">
        <title>The genome of golden apple snail Pomacea canaliculata provides insight into stress tolerance and invasive adaptation.</title>
        <authorList>
            <person name="Liu C."/>
            <person name="Liu B."/>
            <person name="Ren Y."/>
            <person name="Zhang Y."/>
            <person name="Wang H."/>
            <person name="Li S."/>
            <person name="Jiang F."/>
            <person name="Yin L."/>
            <person name="Zhang G."/>
            <person name="Qian W."/>
            <person name="Fan W."/>
        </authorList>
    </citation>
    <scope>NUCLEOTIDE SEQUENCE [LARGE SCALE GENOMIC DNA]</scope>
    <source>
        <strain evidence="10">SZHN2017</strain>
        <tissue evidence="10">Muscle</tissue>
    </source>
</reference>
<dbReference type="CDD" id="cd01439">
    <property type="entry name" value="TCCD_inducible_PARP_like"/>
    <property type="match status" value="1"/>
</dbReference>
<dbReference type="Proteomes" id="UP000245119">
    <property type="component" value="Linkage Group LG5"/>
</dbReference>
<keyword evidence="5" id="KW-0539">Nucleus</keyword>
<dbReference type="GO" id="GO:0003714">
    <property type="term" value="F:transcription corepressor activity"/>
    <property type="evidence" value="ECO:0007669"/>
    <property type="project" value="TreeGrafter"/>
</dbReference>
<feature type="domain" description="PARP catalytic" evidence="8">
    <location>
        <begin position="1151"/>
        <end position="1345"/>
    </location>
</feature>
<dbReference type="Pfam" id="PF23085">
    <property type="entry name" value="RRM_PARP14_3"/>
    <property type="match status" value="1"/>
</dbReference>
<dbReference type="InterPro" id="IPR012677">
    <property type="entry name" value="Nucleotide-bd_a/b_plait_sf"/>
</dbReference>
<dbReference type="OrthoDB" id="6159649at2759"/>
<dbReference type="InterPro" id="IPR037197">
    <property type="entry name" value="WWE_dom_sf"/>
</dbReference>
<evidence type="ECO:0000259" key="9">
    <source>
        <dbReference type="PROSITE" id="PS51154"/>
    </source>
</evidence>
<dbReference type="PANTHER" id="PTHR14453:SF67">
    <property type="entry name" value="POLY [ADP-RIBOSE] POLYMERASE"/>
    <property type="match status" value="1"/>
</dbReference>
<dbReference type="PROSITE" id="PS50918">
    <property type="entry name" value="WWE"/>
    <property type="match status" value="1"/>
</dbReference>
<dbReference type="Pfam" id="PF01661">
    <property type="entry name" value="Macro"/>
    <property type="match status" value="3"/>
</dbReference>
<evidence type="ECO:0000313" key="10">
    <source>
        <dbReference type="EMBL" id="PVD29541.1"/>
    </source>
</evidence>
<accession>A0A2T7P809</accession>
<dbReference type="PROSITE" id="PS51154">
    <property type="entry name" value="MACRO"/>
    <property type="match status" value="3"/>
</dbReference>
<dbReference type="PANTHER" id="PTHR14453">
    <property type="entry name" value="PARP/ZINC FINGER CCCH TYPE DOMAIN CONTAINING PROTEIN"/>
    <property type="match status" value="1"/>
</dbReference>
<feature type="domain" description="Macro" evidence="9">
    <location>
        <begin position="300"/>
        <end position="485"/>
    </location>
</feature>
<dbReference type="EMBL" id="PZQS01000005">
    <property type="protein sequence ID" value="PVD29541.1"/>
    <property type="molecule type" value="Genomic_DNA"/>
</dbReference>
<dbReference type="GO" id="GO:0003950">
    <property type="term" value="F:NAD+ poly-ADP-ribosyltransferase activity"/>
    <property type="evidence" value="ECO:0007669"/>
    <property type="project" value="UniProtKB-UniRule"/>
</dbReference>
<dbReference type="Gene3D" id="3.30.720.50">
    <property type="match status" value="1"/>
</dbReference>
<keyword evidence="3 6" id="KW-0808">Transferase</keyword>
<keyword evidence="4 6" id="KW-0520">NAD</keyword>
<dbReference type="Pfam" id="PF00644">
    <property type="entry name" value="PARP"/>
    <property type="match status" value="1"/>
</dbReference>